<comment type="caution">
    <text evidence="2">The sequence shown here is derived from an EMBL/GenBank/DDBJ whole genome shotgun (WGS) entry which is preliminary data.</text>
</comment>
<reference evidence="2" key="1">
    <citation type="submission" date="2021-08" db="EMBL/GenBank/DDBJ databases">
        <authorList>
            <person name="Stevens D.C."/>
        </authorList>
    </citation>
    <scope>NUCLEOTIDE SEQUENCE</scope>
    <source>
        <strain evidence="2">DSM 53165</strain>
    </source>
</reference>
<organism evidence="2 3">
    <name type="scientific">Nannocystis pusilla</name>
    <dbReference type="NCBI Taxonomy" id="889268"/>
    <lineage>
        <taxon>Bacteria</taxon>
        <taxon>Pseudomonadati</taxon>
        <taxon>Myxococcota</taxon>
        <taxon>Polyangia</taxon>
        <taxon>Nannocystales</taxon>
        <taxon>Nannocystaceae</taxon>
        <taxon>Nannocystis</taxon>
    </lineage>
</organism>
<dbReference type="PANTHER" id="PTHR30327:SF1">
    <property type="entry name" value="UPF0301 PROTEIN YQGE"/>
    <property type="match status" value="1"/>
</dbReference>
<accession>A0ABS7U0L9</accession>
<protein>
    <submittedName>
        <fullName evidence="2">YqgE/AlgH family protein</fullName>
    </submittedName>
</protein>
<sequence>MPQLVDPNFVRSVVFVIDHSERGAFGLVINHRLPTTIAEFADAVTLQWEGPADQGLRLGGPVEPVRAFLLHDQQQWDPLAEDVAPGAFLTASLEGVRRVSDNRFGGAGRNYLVFLGYAGWGPGQLESEMAQGSWLAVPLREAASDSPGVPVPWLFHTAPELMWHDALAAVGVDPARLIGASVGSGRAPQA</sequence>
<name>A0ABS7U0L9_9BACT</name>
<dbReference type="SUPFAM" id="SSF143456">
    <property type="entry name" value="VC0467-like"/>
    <property type="match status" value="1"/>
</dbReference>
<dbReference type="Pfam" id="PF02622">
    <property type="entry name" value="DUF179"/>
    <property type="match status" value="1"/>
</dbReference>
<evidence type="ECO:0000256" key="1">
    <source>
        <dbReference type="ARBA" id="ARBA00009600"/>
    </source>
</evidence>
<evidence type="ECO:0000313" key="3">
    <source>
        <dbReference type="Proteomes" id="UP001139031"/>
    </source>
</evidence>
<comment type="similarity">
    <text evidence="1">Belongs to the UPF0301 (AlgH) family.</text>
</comment>
<dbReference type="Gene3D" id="3.40.1740.10">
    <property type="entry name" value="VC0467-like"/>
    <property type="match status" value="1"/>
</dbReference>
<evidence type="ECO:0000313" key="2">
    <source>
        <dbReference type="EMBL" id="MBZ5714074.1"/>
    </source>
</evidence>
<dbReference type="InterPro" id="IPR003774">
    <property type="entry name" value="AlgH-like"/>
</dbReference>
<dbReference type="EMBL" id="JAIRAU010000046">
    <property type="protein sequence ID" value="MBZ5714074.1"/>
    <property type="molecule type" value="Genomic_DNA"/>
</dbReference>
<keyword evidence="3" id="KW-1185">Reference proteome</keyword>
<dbReference type="Proteomes" id="UP001139031">
    <property type="component" value="Unassembled WGS sequence"/>
</dbReference>
<gene>
    <name evidence="2" type="ORF">K7C98_32990</name>
</gene>
<dbReference type="PANTHER" id="PTHR30327">
    <property type="entry name" value="UNCHARACTERIZED PROTEIN YQGE"/>
    <property type="match status" value="1"/>
</dbReference>
<dbReference type="RefSeq" id="WP_224195810.1">
    <property type="nucleotide sequence ID" value="NZ_JAIRAU010000046.1"/>
</dbReference>
<proteinExistence type="inferred from homology"/>